<dbReference type="SUPFAM" id="SSF52540">
    <property type="entry name" value="P-loop containing nucleoside triphosphate hydrolases"/>
    <property type="match status" value="1"/>
</dbReference>
<dbReference type="InterPro" id="IPR014014">
    <property type="entry name" value="RNA_helicase_DEAD_Q_motif"/>
</dbReference>
<evidence type="ECO:0000259" key="7">
    <source>
        <dbReference type="PROSITE" id="PS51192"/>
    </source>
</evidence>
<dbReference type="CDD" id="cd18787">
    <property type="entry name" value="SF2_C_DEAD"/>
    <property type="match status" value="1"/>
</dbReference>
<dbReference type="PANTHER" id="PTHR47959:SF1">
    <property type="entry name" value="ATP-DEPENDENT RNA HELICASE DBPA"/>
    <property type="match status" value="1"/>
</dbReference>
<proteinExistence type="inferred from homology"/>
<keyword evidence="5" id="KW-0694">RNA-binding</keyword>
<dbReference type="Pfam" id="PF03880">
    <property type="entry name" value="DbpA"/>
    <property type="match status" value="1"/>
</dbReference>
<dbReference type="InterPro" id="IPR028619">
    <property type="entry name" value="DEAD_helicase_DbpA"/>
</dbReference>
<dbReference type="GO" id="GO:0034458">
    <property type="term" value="F:3'-5' RNA helicase activity"/>
    <property type="evidence" value="ECO:0007669"/>
    <property type="project" value="UniProtKB-UniRule"/>
</dbReference>
<protein>
    <recommendedName>
        <fullName evidence="5">ATP-dependent RNA helicase DbpA</fullName>
        <ecNumber evidence="5">3.6.4.13</ecNumber>
    </recommendedName>
</protein>
<dbReference type="CDD" id="cd12500">
    <property type="entry name" value="RRM_BsYxiN_like"/>
    <property type="match status" value="1"/>
</dbReference>
<dbReference type="Proteomes" id="UP000422764">
    <property type="component" value="Chromosome"/>
</dbReference>
<keyword evidence="11" id="KW-1185">Reference proteome</keyword>
<evidence type="ECO:0000256" key="5">
    <source>
        <dbReference type="HAMAP-Rule" id="MF_00965"/>
    </source>
</evidence>
<dbReference type="InterPro" id="IPR014001">
    <property type="entry name" value="Helicase_ATP-bd"/>
</dbReference>
<dbReference type="AlphaFoldDB" id="A0A6I6EWX9"/>
<dbReference type="InterPro" id="IPR001650">
    <property type="entry name" value="Helicase_C-like"/>
</dbReference>
<sequence length="479" mass="54498">MREFKEFKLSGEILEALKMLGYNKPSKVQQKVLPLALNEEDIIVKSQTGSGKTAAFGIPLCEKVELEERSPQALILTPTRELALQVKEEISNIGRLKRIRAAAVFGKQPMDAQARELRQRVHIVVGTPGRTFDHIEKGNLDTNKIKYLVIDEADKMLNMGFIDQVEVIIKKLSANRVTMLFSATIDDKIEELCRRYMANPQKVEMNPERMTTERIEQVYYEVDENEKFRLLNDTIYTERPNSCIIFCSTKETVDNVVHKMKNKNYSCEKLHGGMEQKDRLDIMQRFKRGEFQFLVATDLAARGIHIENITHVINYDTPVETDSYVHRIGRTGRAGTKGKALTFVSPKEVRLLNEIEEYIGYKIARGKFPTEEEVEEGKKLFKDKSKTKPKLKSDKSARLSKDITKLHINAGKKKKIRPGDIVGAVTSIEGISADDVGIIDVQPNFTYVDILNKKGGKVLKELQNVSIKGKKVKVERAEK</sequence>
<dbReference type="InterPro" id="IPR011545">
    <property type="entry name" value="DEAD/DEAH_box_helicase_dom"/>
</dbReference>
<keyword evidence="4 5" id="KW-0067">ATP-binding</keyword>
<comment type="subcellular location">
    <subcellularLocation>
        <location evidence="5">Cytoplasm</location>
    </subcellularLocation>
</comment>
<dbReference type="PROSITE" id="PS00039">
    <property type="entry name" value="DEAD_ATP_HELICASE"/>
    <property type="match status" value="1"/>
</dbReference>
<dbReference type="Pfam" id="PF00270">
    <property type="entry name" value="DEAD"/>
    <property type="match status" value="1"/>
</dbReference>
<dbReference type="InterPro" id="IPR012677">
    <property type="entry name" value="Nucleotide-bd_a/b_plait_sf"/>
</dbReference>
<dbReference type="HAMAP" id="MF_00965">
    <property type="entry name" value="DEAD_helicase_DbpA"/>
    <property type="match status" value="1"/>
</dbReference>
<feature type="region of interest" description="Involved in 23S rRNA binding" evidence="5">
    <location>
        <begin position="404"/>
        <end position="479"/>
    </location>
</feature>
<dbReference type="InterPro" id="IPR000629">
    <property type="entry name" value="RNA-helicase_DEAD-box_CS"/>
</dbReference>
<feature type="domain" description="DEAD-box RNA helicase Q" evidence="9">
    <location>
        <begin position="2"/>
        <end position="30"/>
    </location>
</feature>
<comment type="similarity">
    <text evidence="5">Belongs to the DEAD box helicase family. DbpA subfamily.</text>
</comment>
<keyword evidence="3 5" id="KW-0347">Helicase</keyword>
<reference evidence="10 11" key="1">
    <citation type="submission" date="2019-12" db="EMBL/GenBank/DDBJ databases">
        <title>Genome sequenceing of Clostridium bovifaecis.</title>
        <authorList>
            <person name="Yao Y."/>
        </authorList>
    </citation>
    <scope>NUCLEOTIDE SEQUENCE [LARGE SCALE GENOMIC DNA]</scope>
    <source>
        <strain evidence="10 11">BXX</strain>
    </source>
</reference>
<comment type="catalytic activity">
    <reaction evidence="5">
        <text>ATP + H2O = ADP + phosphate + H(+)</text>
        <dbReference type="Rhea" id="RHEA:13065"/>
        <dbReference type="ChEBI" id="CHEBI:15377"/>
        <dbReference type="ChEBI" id="CHEBI:15378"/>
        <dbReference type="ChEBI" id="CHEBI:30616"/>
        <dbReference type="ChEBI" id="CHEBI:43474"/>
        <dbReference type="ChEBI" id="CHEBI:456216"/>
        <dbReference type="EC" id="3.6.4.13"/>
    </reaction>
</comment>
<evidence type="ECO:0000313" key="11">
    <source>
        <dbReference type="Proteomes" id="UP000422764"/>
    </source>
</evidence>
<dbReference type="InterPro" id="IPR027417">
    <property type="entry name" value="P-loop_NTPase"/>
</dbReference>
<dbReference type="GO" id="GO:0016787">
    <property type="term" value="F:hydrolase activity"/>
    <property type="evidence" value="ECO:0007669"/>
    <property type="project" value="UniProtKB-KW"/>
</dbReference>
<dbReference type="PROSITE" id="PS51192">
    <property type="entry name" value="HELICASE_ATP_BIND_1"/>
    <property type="match status" value="1"/>
</dbReference>
<dbReference type="GO" id="GO:0005524">
    <property type="term" value="F:ATP binding"/>
    <property type="evidence" value="ECO:0007669"/>
    <property type="project" value="UniProtKB-UniRule"/>
</dbReference>
<dbReference type="PROSITE" id="PS51194">
    <property type="entry name" value="HELICASE_CTER"/>
    <property type="match status" value="1"/>
</dbReference>
<dbReference type="GO" id="GO:0003723">
    <property type="term" value="F:RNA binding"/>
    <property type="evidence" value="ECO:0007669"/>
    <property type="project" value="UniProtKB-UniRule"/>
</dbReference>
<evidence type="ECO:0000256" key="6">
    <source>
        <dbReference type="PROSITE-ProRule" id="PRU00552"/>
    </source>
</evidence>
<evidence type="ECO:0000256" key="1">
    <source>
        <dbReference type="ARBA" id="ARBA00022741"/>
    </source>
</evidence>
<feature type="domain" description="Helicase C-terminal" evidence="8">
    <location>
        <begin position="214"/>
        <end position="375"/>
    </location>
</feature>
<comment type="domain">
    <text evidence="5">Contains an N-terminal domain that binds non-specifically to RNA and a C-terminal domain that binds specifically and tightly to hairpin 92 of 23S rRNA.</text>
</comment>
<gene>
    <name evidence="5" type="primary">dbpA</name>
    <name evidence="10" type="ORF">GOM49_13570</name>
</gene>
<dbReference type="PANTHER" id="PTHR47959">
    <property type="entry name" value="ATP-DEPENDENT RNA HELICASE RHLE-RELATED"/>
    <property type="match status" value="1"/>
</dbReference>
<dbReference type="Gene3D" id="3.30.70.330">
    <property type="match status" value="1"/>
</dbReference>
<dbReference type="Pfam" id="PF00271">
    <property type="entry name" value="Helicase_C"/>
    <property type="match status" value="1"/>
</dbReference>
<dbReference type="PROSITE" id="PS51195">
    <property type="entry name" value="Q_MOTIF"/>
    <property type="match status" value="1"/>
</dbReference>
<keyword evidence="1 5" id="KW-0547">Nucleotide-binding</keyword>
<dbReference type="CDD" id="cd00268">
    <property type="entry name" value="DEADc"/>
    <property type="match status" value="1"/>
</dbReference>
<dbReference type="Gene3D" id="3.40.50.300">
    <property type="entry name" value="P-loop containing nucleotide triphosphate hydrolases"/>
    <property type="match status" value="2"/>
</dbReference>
<evidence type="ECO:0000259" key="9">
    <source>
        <dbReference type="PROSITE" id="PS51195"/>
    </source>
</evidence>
<dbReference type="EMBL" id="CP046522">
    <property type="protein sequence ID" value="QGU96870.1"/>
    <property type="molecule type" value="Genomic_DNA"/>
</dbReference>
<comment type="function">
    <text evidence="5">DEAD-box RNA helicase involved in the assembly of the 50S ribosomal subunit. Has an RNA-dependent ATPase activity, which is specific for 23S rRNA, and a 3' to 5' RNA helicase activity that uses the energy of ATP hydrolysis to destabilize and unwind short rRNA duplexes.</text>
</comment>
<dbReference type="SMART" id="SM00487">
    <property type="entry name" value="DEXDc"/>
    <property type="match status" value="1"/>
</dbReference>
<dbReference type="EC" id="3.6.4.13" evidence="5"/>
<evidence type="ECO:0000259" key="8">
    <source>
        <dbReference type="PROSITE" id="PS51194"/>
    </source>
</evidence>
<keyword evidence="2 5" id="KW-0378">Hydrolase</keyword>
<dbReference type="InterPro" id="IPR044742">
    <property type="entry name" value="DEAD/DEAH_RhlB"/>
</dbReference>
<dbReference type="GO" id="GO:0000027">
    <property type="term" value="P:ribosomal large subunit assembly"/>
    <property type="evidence" value="ECO:0007669"/>
    <property type="project" value="UniProtKB-UniRule"/>
</dbReference>
<keyword evidence="5" id="KW-0963">Cytoplasm</keyword>
<evidence type="ECO:0000256" key="4">
    <source>
        <dbReference type="ARBA" id="ARBA00022840"/>
    </source>
</evidence>
<dbReference type="GO" id="GO:0005829">
    <property type="term" value="C:cytosol"/>
    <property type="evidence" value="ECO:0007669"/>
    <property type="project" value="TreeGrafter"/>
</dbReference>
<accession>A0A6I6EWX9</accession>
<evidence type="ECO:0000313" key="10">
    <source>
        <dbReference type="EMBL" id="QGU96870.1"/>
    </source>
</evidence>
<feature type="short sequence motif" description="Q motif" evidence="6">
    <location>
        <begin position="2"/>
        <end position="30"/>
    </location>
</feature>
<keyword evidence="5" id="KW-0690">Ribosome biogenesis</keyword>
<evidence type="ECO:0000256" key="2">
    <source>
        <dbReference type="ARBA" id="ARBA00022801"/>
    </source>
</evidence>
<organism evidence="10 11">
    <name type="scientific">Clostridium bovifaecis</name>
    <dbReference type="NCBI Taxonomy" id="2184719"/>
    <lineage>
        <taxon>Bacteria</taxon>
        <taxon>Bacillati</taxon>
        <taxon>Bacillota</taxon>
        <taxon>Clostridia</taxon>
        <taxon>Eubacteriales</taxon>
        <taxon>Clostridiaceae</taxon>
        <taxon>Clostridium</taxon>
    </lineage>
</organism>
<dbReference type="InterPro" id="IPR050079">
    <property type="entry name" value="DEAD_box_RNA_helicase"/>
</dbReference>
<evidence type="ECO:0000256" key="3">
    <source>
        <dbReference type="ARBA" id="ARBA00022806"/>
    </source>
</evidence>
<feature type="domain" description="Helicase ATP-binding" evidence="7">
    <location>
        <begin position="33"/>
        <end position="203"/>
    </location>
</feature>
<dbReference type="InterPro" id="IPR005580">
    <property type="entry name" value="DbpA/CsdA_RNA-bd_dom"/>
</dbReference>
<dbReference type="SMART" id="SM00490">
    <property type="entry name" value="HELICc"/>
    <property type="match status" value="1"/>
</dbReference>
<name>A0A6I6EWX9_9CLOT</name>